<gene>
    <name evidence="1" type="ORF">L596_009649</name>
</gene>
<evidence type="ECO:0000313" key="2">
    <source>
        <dbReference type="Proteomes" id="UP000298663"/>
    </source>
</evidence>
<organism evidence="1 2">
    <name type="scientific">Steinernema carpocapsae</name>
    <name type="common">Entomopathogenic nematode</name>
    <dbReference type="NCBI Taxonomy" id="34508"/>
    <lineage>
        <taxon>Eukaryota</taxon>
        <taxon>Metazoa</taxon>
        <taxon>Ecdysozoa</taxon>
        <taxon>Nematoda</taxon>
        <taxon>Chromadorea</taxon>
        <taxon>Rhabditida</taxon>
        <taxon>Tylenchina</taxon>
        <taxon>Panagrolaimomorpha</taxon>
        <taxon>Strongyloidoidea</taxon>
        <taxon>Steinernematidae</taxon>
        <taxon>Steinernema</taxon>
    </lineage>
</organism>
<comment type="caution">
    <text evidence="1">The sequence shown here is derived from an EMBL/GenBank/DDBJ whole genome shotgun (WGS) entry which is preliminary data.</text>
</comment>
<dbReference type="AlphaFoldDB" id="A0A4U5PH97"/>
<keyword evidence="2" id="KW-1185">Reference proteome</keyword>
<proteinExistence type="predicted"/>
<reference evidence="1 2" key="2">
    <citation type="journal article" date="2019" name="G3 (Bethesda)">
        <title>Hybrid Assembly of the Genome of the Entomopathogenic Nematode Steinernema carpocapsae Identifies the X-Chromosome.</title>
        <authorList>
            <person name="Serra L."/>
            <person name="Macchietto M."/>
            <person name="Macias-Munoz A."/>
            <person name="McGill C.J."/>
            <person name="Rodriguez I.M."/>
            <person name="Rodriguez B."/>
            <person name="Murad R."/>
            <person name="Mortazavi A."/>
        </authorList>
    </citation>
    <scope>NUCLEOTIDE SEQUENCE [LARGE SCALE GENOMIC DNA]</scope>
    <source>
        <strain evidence="1 2">ALL</strain>
    </source>
</reference>
<name>A0A4U5PH97_STECR</name>
<accession>A0A4U5PH97</accession>
<dbReference type="EMBL" id="AZBU02000002">
    <property type="protein sequence ID" value="TKR95484.1"/>
    <property type="molecule type" value="Genomic_DNA"/>
</dbReference>
<dbReference type="Proteomes" id="UP000298663">
    <property type="component" value="Unassembled WGS sequence"/>
</dbReference>
<protein>
    <submittedName>
        <fullName evidence="1">Uncharacterized protein</fullName>
    </submittedName>
</protein>
<reference evidence="1 2" key="1">
    <citation type="journal article" date="2015" name="Genome Biol.">
        <title>Comparative genomics of Steinernema reveals deeply conserved gene regulatory networks.</title>
        <authorList>
            <person name="Dillman A.R."/>
            <person name="Macchietto M."/>
            <person name="Porter C.F."/>
            <person name="Rogers A."/>
            <person name="Williams B."/>
            <person name="Antoshechkin I."/>
            <person name="Lee M.M."/>
            <person name="Goodwin Z."/>
            <person name="Lu X."/>
            <person name="Lewis E.E."/>
            <person name="Goodrich-Blair H."/>
            <person name="Stock S.P."/>
            <person name="Adams B.J."/>
            <person name="Sternberg P.W."/>
            <person name="Mortazavi A."/>
        </authorList>
    </citation>
    <scope>NUCLEOTIDE SEQUENCE [LARGE SCALE GENOMIC DNA]</scope>
    <source>
        <strain evidence="1 2">ALL</strain>
    </source>
</reference>
<evidence type="ECO:0000313" key="1">
    <source>
        <dbReference type="EMBL" id="TKR95484.1"/>
    </source>
</evidence>
<sequence length="249" mass="29181">MDQIPFAFVDSVTHLLPWFYAKMFSELHDVLWSKIARTHQEKRFDCELNVMVRSDGFTLHCFGRKGKEDHDEDKVYPAHFTNVLQTDLRYLRITNLNLNPSFISNTDYWANQSAAIQELVRRVPVSMLRTSAHLQSIKEIEVLSRLRAETVLIYDGCPVDLINFHLFQNGNLTLLEVSFFSEPDSLKKLADSWEKGKPIEFEKTREKFEELRKGSFGRKWNGQLRNYRLEVTDSSCNETDCWHLMAARL</sequence>